<dbReference type="InterPro" id="IPR000835">
    <property type="entry name" value="HTH_MarR-typ"/>
</dbReference>
<evidence type="ECO:0000313" key="3">
    <source>
        <dbReference type="EMBL" id="RTQ32978.1"/>
    </source>
</evidence>
<accession>A0A3S0ICK9</accession>
<evidence type="ECO:0000256" key="1">
    <source>
        <dbReference type="SAM" id="MobiDB-lite"/>
    </source>
</evidence>
<dbReference type="OrthoDB" id="6195716at2"/>
<feature type="region of interest" description="Disordered" evidence="1">
    <location>
        <begin position="1"/>
        <end position="21"/>
    </location>
</feature>
<feature type="domain" description="HTH marR-type" evidence="2">
    <location>
        <begin position="36"/>
        <end position="169"/>
    </location>
</feature>
<dbReference type="AlphaFoldDB" id="A0A3S0ICK9"/>
<dbReference type="GO" id="GO:0003700">
    <property type="term" value="F:DNA-binding transcription factor activity"/>
    <property type="evidence" value="ECO:0007669"/>
    <property type="project" value="InterPro"/>
</dbReference>
<reference evidence="3 4" key="1">
    <citation type="submission" date="2018-12" db="EMBL/GenBank/DDBJ databases">
        <title>The genome of Variovorax gossypii DSM 100435.</title>
        <authorList>
            <person name="Gao J."/>
            <person name="Sun J."/>
        </authorList>
    </citation>
    <scope>NUCLEOTIDE SEQUENCE [LARGE SCALE GENOMIC DNA]</scope>
    <source>
        <strain evidence="3 4">DSM 100435</strain>
    </source>
</reference>
<dbReference type="SMART" id="SM00347">
    <property type="entry name" value="HTH_MARR"/>
    <property type="match status" value="1"/>
</dbReference>
<keyword evidence="4" id="KW-1185">Reference proteome</keyword>
<comment type="caution">
    <text evidence="3">The sequence shown here is derived from an EMBL/GenBank/DDBJ whole genome shotgun (WGS) entry which is preliminary data.</text>
</comment>
<dbReference type="Proteomes" id="UP000267418">
    <property type="component" value="Unassembled WGS sequence"/>
</dbReference>
<protein>
    <submittedName>
        <fullName evidence="3">MarR family transcriptional regulator</fullName>
    </submittedName>
</protein>
<dbReference type="PRINTS" id="PR00598">
    <property type="entry name" value="HTHMARR"/>
</dbReference>
<dbReference type="SUPFAM" id="SSF46785">
    <property type="entry name" value="Winged helix' DNA-binding domain"/>
    <property type="match status" value="1"/>
</dbReference>
<name>A0A3S0ICK9_9BURK</name>
<dbReference type="PROSITE" id="PS50995">
    <property type="entry name" value="HTH_MARR_2"/>
    <property type="match status" value="1"/>
</dbReference>
<organism evidence="3 4">
    <name type="scientific">Variovorax gossypii</name>
    <dbReference type="NCBI Taxonomy" id="1679495"/>
    <lineage>
        <taxon>Bacteria</taxon>
        <taxon>Pseudomonadati</taxon>
        <taxon>Pseudomonadota</taxon>
        <taxon>Betaproteobacteria</taxon>
        <taxon>Burkholderiales</taxon>
        <taxon>Comamonadaceae</taxon>
        <taxon>Variovorax</taxon>
    </lineage>
</organism>
<dbReference type="InterPro" id="IPR039422">
    <property type="entry name" value="MarR/SlyA-like"/>
</dbReference>
<dbReference type="RefSeq" id="WP_126472233.1">
    <property type="nucleotide sequence ID" value="NZ_RXOE01000005.1"/>
</dbReference>
<dbReference type="Gene3D" id="1.10.10.10">
    <property type="entry name" value="Winged helix-like DNA-binding domain superfamily/Winged helix DNA-binding domain"/>
    <property type="match status" value="1"/>
</dbReference>
<dbReference type="GO" id="GO:0006950">
    <property type="term" value="P:response to stress"/>
    <property type="evidence" value="ECO:0007669"/>
    <property type="project" value="TreeGrafter"/>
</dbReference>
<dbReference type="InterPro" id="IPR036388">
    <property type="entry name" value="WH-like_DNA-bd_sf"/>
</dbReference>
<dbReference type="Pfam" id="PF01047">
    <property type="entry name" value="MarR"/>
    <property type="match status" value="1"/>
</dbReference>
<dbReference type="EMBL" id="RXOE01000005">
    <property type="protein sequence ID" value="RTQ32978.1"/>
    <property type="molecule type" value="Genomic_DNA"/>
</dbReference>
<dbReference type="InterPro" id="IPR036390">
    <property type="entry name" value="WH_DNA-bd_sf"/>
</dbReference>
<evidence type="ECO:0000313" key="4">
    <source>
        <dbReference type="Proteomes" id="UP000267418"/>
    </source>
</evidence>
<dbReference type="PANTHER" id="PTHR33164:SF43">
    <property type="entry name" value="HTH-TYPE TRANSCRIPTIONAL REPRESSOR YETL"/>
    <property type="match status" value="1"/>
</dbReference>
<sequence length="182" mass="20061">MTNETLAEGAGTLTMSGQGSCKTQSPLADAPIYDVEADLSLLIRRILSLASLTVNTRLRDVDGPTESQWRPLHHLLLNGPLRVVELARFCEVDSAGMTRLIDRLERKGLCRRQRSPLDRRVVEVFLTERGAASAREVAPVLEGVQADLLASFSEDQKNEVRHLLARVAHVAQANSQISRIKA</sequence>
<dbReference type="PANTHER" id="PTHR33164">
    <property type="entry name" value="TRANSCRIPTIONAL REGULATOR, MARR FAMILY"/>
    <property type="match status" value="1"/>
</dbReference>
<proteinExistence type="predicted"/>
<gene>
    <name evidence="3" type="ORF">EJP69_19990</name>
</gene>
<evidence type="ECO:0000259" key="2">
    <source>
        <dbReference type="PROSITE" id="PS50995"/>
    </source>
</evidence>